<keyword evidence="1" id="KW-0812">Transmembrane</keyword>
<sequence length="58" mass="6033">MVTSLILHDSVVVYASSFPTLTLKYAGCLGSATIIAVSLLRLNIATTSAMVGRSLAFS</sequence>
<keyword evidence="1" id="KW-0472">Membrane</keyword>
<accession>A0A3L6EET3</accession>
<gene>
    <name evidence="2" type="ORF">Zm00014a_009331</name>
</gene>
<dbReference type="EMBL" id="NCVQ01000007">
    <property type="protein sequence ID" value="PWZ18551.1"/>
    <property type="molecule type" value="Genomic_DNA"/>
</dbReference>
<name>A0A3L6EET3_MAIZE</name>
<protein>
    <submittedName>
        <fullName evidence="2">Uncharacterized protein</fullName>
    </submittedName>
</protein>
<organism evidence="2 3">
    <name type="scientific">Zea mays</name>
    <name type="common">Maize</name>
    <dbReference type="NCBI Taxonomy" id="4577"/>
    <lineage>
        <taxon>Eukaryota</taxon>
        <taxon>Viridiplantae</taxon>
        <taxon>Streptophyta</taxon>
        <taxon>Embryophyta</taxon>
        <taxon>Tracheophyta</taxon>
        <taxon>Spermatophyta</taxon>
        <taxon>Magnoliopsida</taxon>
        <taxon>Liliopsida</taxon>
        <taxon>Poales</taxon>
        <taxon>Poaceae</taxon>
        <taxon>PACMAD clade</taxon>
        <taxon>Panicoideae</taxon>
        <taxon>Andropogonodae</taxon>
        <taxon>Andropogoneae</taxon>
        <taxon>Tripsacinae</taxon>
        <taxon>Zea</taxon>
    </lineage>
</organism>
<evidence type="ECO:0000313" key="3">
    <source>
        <dbReference type="Proteomes" id="UP000251960"/>
    </source>
</evidence>
<evidence type="ECO:0000313" key="2">
    <source>
        <dbReference type="EMBL" id="PWZ18551.1"/>
    </source>
</evidence>
<comment type="caution">
    <text evidence="2">The sequence shown here is derived from an EMBL/GenBank/DDBJ whole genome shotgun (WGS) entry which is preliminary data.</text>
</comment>
<proteinExistence type="predicted"/>
<keyword evidence="1" id="KW-1133">Transmembrane helix</keyword>
<evidence type="ECO:0000256" key="1">
    <source>
        <dbReference type="SAM" id="Phobius"/>
    </source>
</evidence>
<dbReference type="AlphaFoldDB" id="A0A3L6EET3"/>
<reference evidence="2 3" key="1">
    <citation type="journal article" date="2018" name="Nat. Genet.">
        <title>Extensive intraspecific gene order and gene structural variations between Mo17 and other maize genomes.</title>
        <authorList>
            <person name="Sun S."/>
            <person name="Zhou Y."/>
            <person name="Chen J."/>
            <person name="Shi J."/>
            <person name="Zhao H."/>
            <person name="Zhao H."/>
            <person name="Song W."/>
            <person name="Zhang M."/>
            <person name="Cui Y."/>
            <person name="Dong X."/>
            <person name="Liu H."/>
            <person name="Ma X."/>
            <person name="Jiao Y."/>
            <person name="Wang B."/>
            <person name="Wei X."/>
            <person name="Stein J.C."/>
            <person name="Glaubitz J.C."/>
            <person name="Lu F."/>
            <person name="Yu G."/>
            <person name="Liang C."/>
            <person name="Fengler K."/>
            <person name="Li B."/>
            <person name="Rafalski A."/>
            <person name="Schnable P.S."/>
            <person name="Ware D.H."/>
            <person name="Buckler E.S."/>
            <person name="Lai J."/>
        </authorList>
    </citation>
    <scope>NUCLEOTIDE SEQUENCE [LARGE SCALE GENOMIC DNA]</scope>
    <source>
        <strain evidence="3">cv. Missouri 17</strain>
        <tissue evidence="2">Seedling</tissue>
    </source>
</reference>
<dbReference type="Proteomes" id="UP000251960">
    <property type="component" value="Chromosome 6"/>
</dbReference>
<feature type="transmembrane region" description="Helical" evidence="1">
    <location>
        <begin position="23"/>
        <end position="44"/>
    </location>
</feature>